<dbReference type="NCBIfam" id="NF006743">
    <property type="entry name" value="PRK09270.1-2"/>
    <property type="match status" value="1"/>
</dbReference>
<keyword evidence="1" id="KW-0808">Transferase</keyword>
<dbReference type="InterPro" id="IPR027417">
    <property type="entry name" value="P-loop_NTPase"/>
</dbReference>
<evidence type="ECO:0000313" key="1">
    <source>
        <dbReference type="EMBL" id="NTY61926.1"/>
    </source>
</evidence>
<protein>
    <submittedName>
        <fullName evidence="1">Nucleoside/nucleotide kinase family protein</fullName>
    </submittedName>
</protein>
<reference evidence="1 2" key="1">
    <citation type="submission" date="2019-05" db="EMBL/GenBank/DDBJ databases">
        <title>Mycolicibacterium sphagni ENV482 genome assembly.</title>
        <authorList>
            <person name="Chen W."/>
            <person name="Faulkner N.W."/>
            <person name="Hyman M.R."/>
        </authorList>
    </citation>
    <scope>NUCLEOTIDE SEQUENCE [LARGE SCALE GENOMIC DNA]</scope>
    <source>
        <strain evidence="1 2">ENV482</strain>
    </source>
</reference>
<name>A0ABX2JVZ9_9MYCO</name>
<keyword evidence="1" id="KW-0418">Kinase</keyword>
<proteinExistence type="predicted"/>
<dbReference type="CDD" id="cd02019">
    <property type="entry name" value="NK"/>
    <property type="match status" value="1"/>
</dbReference>
<gene>
    <name evidence="1" type="ORF">FEG63_20495</name>
</gene>
<dbReference type="PANTHER" id="PTHR10285">
    <property type="entry name" value="URIDINE KINASE"/>
    <property type="match status" value="1"/>
</dbReference>
<keyword evidence="2" id="KW-1185">Reference proteome</keyword>
<dbReference type="SUPFAM" id="SSF52540">
    <property type="entry name" value="P-loop containing nucleoside triphosphate hydrolases"/>
    <property type="match status" value="1"/>
</dbReference>
<dbReference type="Gene3D" id="3.40.50.300">
    <property type="entry name" value="P-loop containing nucleotide triphosphate hydrolases"/>
    <property type="match status" value="1"/>
</dbReference>
<organism evidence="1 2">
    <name type="scientific">Mycolicibacterium sphagni</name>
    <dbReference type="NCBI Taxonomy" id="1786"/>
    <lineage>
        <taxon>Bacteria</taxon>
        <taxon>Bacillati</taxon>
        <taxon>Actinomycetota</taxon>
        <taxon>Actinomycetes</taxon>
        <taxon>Mycobacteriales</taxon>
        <taxon>Mycobacteriaceae</taxon>
        <taxon>Mycolicibacterium</taxon>
    </lineage>
</organism>
<dbReference type="Proteomes" id="UP000708347">
    <property type="component" value="Unassembled WGS sequence"/>
</dbReference>
<comment type="caution">
    <text evidence="1">The sequence shown here is derived from an EMBL/GenBank/DDBJ whole genome shotgun (WGS) entry which is preliminary data.</text>
</comment>
<accession>A0ABX2JVZ9</accession>
<evidence type="ECO:0000313" key="2">
    <source>
        <dbReference type="Proteomes" id="UP000708347"/>
    </source>
</evidence>
<sequence length="210" mass="22532">MSYARDSFLDLLVGDVTALLDGPGRVVVGITGPPGAGKSTSALALATSFGGAAYLPMDGFHLSNAALERLGRRDRKGAIDTFDAAGYVVALQRAAGEFGRRDVYVPAFDRSLDEPIAAGHVIPAECRLVVTEGNYLGVPDGDWAAVRPLLNRLYYVDCSAQVRRERLVARHIEGGRSPQAAQAWVDEVDEPNARVIATTREFCDRVLADC</sequence>
<dbReference type="EMBL" id="VBSB01000012">
    <property type="protein sequence ID" value="NTY61926.1"/>
    <property type="molecule type" value="Genomic_DNA"/>
</dbReference>
<dbReference type="GO" id="GO:0016301">
    <property type="term" value="F:kinase activity"/>
    <property type="evidence" value="ECO:0007669"/>
    <property type="project" value="UniProtKB-KW"/>
</dbReference>